<keyword evidence="2" id="KW-1185">Reference proteome</keyword>
<dbReference type="OrthoDB" id="1413291at2"/>
<reference evidence="1 2" key="1">
    <citation type="submission" date="2019-08" db="EMBL/GenBank/DDBJ databases">
        <title>Genome of Aequorivita lipolytica Y10-2 (type strain).</title>
        <authorList>
            <person name="Bowman J.P."/>
        </authorList>
    </citation>
    <scope>NUCLEOTIDE SEQUENCE [LARGE SCALE GENOMIC DNA]</scope>
    <source>
        <strain evidence="1 2">Y10-2</strain>
    </source>
</reference>
<organism evidence="1 2">
    <name type="scientific">Aequorivita lipolytica</name>
    <dbReference type="NCBI Taxonomy" id="153267"/>
    <lineage>
        <taxon>Bacteria</taxon>
        <taxon>Pseudomonadati</taxon>
        <taxon>Bacteroidota</taxon>
        <taxon>Flavobacteriia</taxon>
        <taxon>Flavobacteriales</taxon>
        <taxon>Flavobacteriaceae</taxon>
        <taxon>Aequorivita</taxon>
    </lineage>
</organism>
<evidence type="ECO:0000313" key="1">
    <source>
        <dbReference type="EMBL" id="TXD70940.1"/>
    </source>
</evidence>
<gene>
    <name evidence="1" type="ORF">ESV24_02280</name>
</gene>
<name>A0A5C6YTX9_9FLAO</name>
<dbReference type="InterPro" id="IPR025737">
    <property type="entry name" value="FApF"/>
</dbReference>
<evidence type="ECO:0000313" key="2">
    <source>
        <dbReference type="Proteomes" id="UP000321945"/>
    </source>
</evidence>
<proteinExistence type="predicted"/>
<dbReference type="EMBL" id="VORU01000001">
    <property type="protein sequence ID" value="TXD70940.1"/>
    <property type="molecule type" value="Genomic_DNA"/>
</dbReference>
<dbReference type="Proteomes" id="UP000321945">
    <property type="component" value="Unassembled WGS sequence"/>
</dbReference>
<comment type="caution">
    <text evidence="1">The sequence shown here is derived from an EMBL/GenBank/DDBJ whole genome shotgun (WGS) entry which is preliminary data.</text>
</comment>
<dbReference type="AlphaFoldDB" id="A0A5C6YTX9"/>
<sequence>MKILSSLIFSLFVVSNVFSQGKIDGFYKSKNKGSIVLGLGFEDPKSYFAGTEKIDLSRNLYYINLFAAYGITDNLNVNTSLPYLNSNKESNFQDISIMLKYRFFQSVSESGKIEFSLGLGFSTPISDYKTGGLNDLGQQATIIETRAMAHYKWNSGWFATLQSGFSLKFEETPNSIPATFKIGKAAGDWYYDVFYDYQHSFGGIDYLGTPRPQNFRALGVDYHKVGGTLYRSFSEHFGSALNLSYVLGGRNTFQGPAYGLSVVYNL</sequence>
<protein>
    <submittedName>
        <fullName evidence="1">Uncharacterized protein</fullName>
    </submittedName>
</protein>
<dbReference type="Pfam" id="PF13557">
    <property type="entry name" value="Phenol_MetA_deg"/>
    <property type="match status" value="1"/>
</dbReference>
<accession>A0A5C6YTX9</accession>
<dbReference type="RefSeq" id="WP_111814001.1">
    <property type="nucleotide sequence ID" value="NZ_CBCRZQ010000001.1"/>
</dbReference>